<dbReference type="PANTHER" id="PTHR47074:SF11">
    <property type="entry name" value="REVERSE TRANSCRIPTASE-LIKE PROTEIN"/>
    <property type="match status" value="1"/>
</dbReference>
<dbReference type="EMBL" id="JANJYJ010000005">
    <property type="protein sequence ID" value="KAK3211950.1"/>
    <property type="molecule type" value="Genomic_DNA"/>
</dbReference>
<evidence type="ECO:0000259" key="1">
    <source>
        <dbReference type="Pfam" id="PF13456"/>
    </source>
</evidence>
<proteinExistence type="predicted"/>
<dbReference type="InterPro" id="IPR002156">
    <property type="entry name" value="RNaseH_domain"/>
</dbReference>
<dbReference type="InterPro" id="IPR044730">
    <property type="entry name" value="RNase_H-like_dom_plant"/>
</dbReference>
<keyword evidence="3" id="KW-1185">Reference proteome</keyword>
<feature type="domain" description="RNase H type-1" evidence="1">
    <location>
        <begin position="198"/>
        <end position="264"/>
    </location>
</feature>
<dbReference type="GO" id="GO:0003676">
    <property type="term" value="F:nucleic acid binding"/>
    <property type="evidence" value="ECO:0007669"/>
    <property type="project" value="InterPro"/>
</dbReference>
<name>A0AAE0ADI1_9ROSI</name>
<dbReference type="Proteomes" id="UP001281410">
    <property type="component" value="Unassembled WGS sequence"/>
</dbReference>
<dbReference type="AlphaFoldDB" id="A0AAE0ADI1"/>
<dbReference type="Pfam" id="PF13456">
    <property type="entry name" value="RVT_3"/>
    <property type="match status" value="1"/>
</dbReference>
<organism evidence="2 3">
    <name type="scientific">Dipteronia sinensis</name>
    <dbReference type="NCBI Taxonomy" id="43782"/>
    <lineage>
        <taxon>Eukaryota</taxon>
        <taxon>Viridiplantae</taxon>
        <taxon>Streptophyta</taxon>
        <taxon>Embryophyta</taxon>
        <taxon>Tracheophyta</taxon>
        <taxon>Spermatophyta</taxon>
        <taxon>Magnoliopsida</taxon>
        <taxon>eudicotyledons</taxon>
        <taxon>Gunneridae</taxon>
        <taxon>Pentapetalae</taxon>
        <taxon>rosids</taxon>
        <taxon>malvids</taxon>
        <taxon>Sapindales</taxon>
        <taxon>Sapindaceae</taxon>
        <taxon>Hippocastanoideae</taxon>
        <taxon>Acereae</taxon>
        <taxon>Dipteronia</taxon>
    </lineage>
</organism>
<gene>
    <name evidence="2" type="ORF">Dsin_016656</name>
</gene>
<comment type="caution">
    <text evidence="2">The sequence shown here is derived from an EMBL/GenBank/DDBJ whole genome shotgun (WGS) entry which is preliminary data.</text>
</comment>
<dbReference type="PANTHER" id="PTHR47074">
    <property type="entry name" value="BNAC02G40300D PROTEIN"/>
    <property type="match status" value="1"/>
</dbReference>
<accession>A0AAE0ADI1</accession>
<evidence type="ECO:0000313" key="2">
    <source>
        <dbReference type="EMBL" id="KAK3211950.1"/>
    </source>
</evidence>
<evidence type="ECO:0000313" key="3">
    <source>
        <dbReference type="Proteomes" id="UP001281410"/>
    </source>
</evidence>
<dbReference type="InterPro" id="IPR052929">
    <property type="entry name" value="RNase_H-like_EbsB-rel"/>
</dbReference>
<dbReference type="CDD" id="cd06222">
    <property type="entry name" value="RNase_H_like"/>
    <property type="match status" value="1"/>
</dbReference>
<reference evidence="2" key="1">
    <citation type="journal article" date="2023" name="Plant J.">
        <title>Genome sequences and population genomics provide insights into the demographic history, inbreeding, and mutation load of two 'living fossil' tree species of Dipteronia.</title>
        <authorList>
            <person name="Feng Y."/>
            <person name="Comes H.P."/>
            <person name="Chen J."/>
            <person name="Zhu S."/>
            <person name="Lu R."/>
            <person name="Zhang X."/>
            <person name="Li P."/>
            <person name="Qiu J."/>
            <person name="Olsen K.M."/>
            <person name="Qiu Y."/>
        </authorList>
    </citation>
    <scope>NUCLEOTIDE SEQUENCE</scope>
    <source>
        <strain evidence="2">NBL</strain>
    </source>
</reference>
<dbReference type="GO" id="GO:0004523">
    <property type="term" value="F:RNA-DNA hybrid ribonuclease activity"/>
    <property type="evidence" value="ECO:0007669"/>
    <property type="project" value="InterPro"/>
</dbReference>
<sequence length="296" mass="33047">MPESLATKVLRGCYFREGNFLNASKISSASFVWNSLMWGKDVLDAGLRWRVGGGSSIHIYKDRWVPRPSTFKILSPPSLGDDATVDKLISPLGGWNCHLLKQHFSLDDYRAVLQISIGSYTGVDSVLWQNDQSGRYTVKSGYRVSWSLSPHPSSSNSSLVVSWWIRLWGLAIPLKIKIFVWKACHDWIPTMANLARRDAGMLPCVLESDAAVVVKWIKEGSHLDSLSGLILVEILGLLSSMGDVPINFVPRLANQAAHCLAKYALTCSVDKFWMEDFPPSVGRMVEADTPMQFLRF</sequence>
<protein>
    <recommendedName>
        <fullName evidence="1">RNase H type-1 domain-containing protein</fullName>
    </recommendedName>
</protein>